<feature type="compositionally biased region" description="Low complexity" evidence="1">
    <location>
        <begin position="43"/>
        <end position="56"/>
    </location>
</feature>
<organism evidence="2 3">
    <name type="scientific">Caligus rogercresseyi</name>
    <name type="common">Sea louse</name>
    <dbReference type="NCBI Taxonomy" id="217165"/>
    <lineage>
        <taxon>Eukaryota</taxon>
        <taxon>Metazoa</taxon>
        <taxon>Ecdysozoa</taxon>
        <taxon>Arthropoda</taxon>
        <taxon>Crustacea</taxon>
        <taxon>Multicrustacea</taxon>
        <taxon>Hexanauplia</taxon>
        <taxon>Copepoda</taxon>
        <taxon>Siphonostomatoida</taxon>
        <taxon>Caligidae</taxon>
        <taxon>Caligus</taxon>
    </lineage>
</organism>
<reference evidence="3" key="1">
    <citation type="submission" date="2021-01" db="EMBL/GenBank/DDBJ databases">
        <title>Caligus Genome Assembly.</title>
        <authorList>
            <person name="Gallardo-Escarate C."/>
        </authorList>
    </citation>
    <scope>NUCLEOTIDE SEQUENCE [LARGE SCALE GENOMIC DNA]</scope>
</reference>
<gene>
    <name evidence="2" type="ORF">FKW44_012466</name>
</gene>
<feature type="compositionally biased region" description="Polar residues" evidence="1">
    <location>
        <begin position="1"/>
        <end position="13"/>
    </location>
</feature>
<name>A0A7T8HJJ0_CALRO</name>
<dbReference type="Proteomes" id="UP000595437">
    <property type="component" value="Chromosome 8"/>
</dbReference>
<dbReference type="AlphaFoldDB" id="A0A7T8HJJ0"/>
<proteinExistence type="predicted"/>
<feature type="compositionally biased region" description="Gly residues" evidence="1">
    <location>
        <begin position="16"/>
        <end position="26"/>
    </location>
</feature>
<sequence>HIYSASGQIWRNNGESSGGVTQGGGDALPSDSLYGTEDVMKRSSNASNNNNSNNNSYGPKGTLPH</sequence>
<accession>A0A7T8HJJ0</accession>
<feature type="non-terminal residue" evidence="2">
    <location>
        <position position="1"/>
    </location>
</feature>
<protein>
    <submittedName>
        <fullName evidence="2">Uncharacterized protein</fullName>
    </submittedName>
</protein>
<dbReference type="EMBL" id="CP045897">
    <property type="protein sequence ID" value="QQP51198.1"/>
    <property type="molecule type" value="Genomic_DNA"/>
</dbReference>
<evidence type="ECO:0000313" key="3">
    <source>
        <dbReference type="Proteomes" id="UP000595437"/>
    </source>
</evidence>
<feature type="region of interest" description="Disordered" evidence="1">
    <location>
        <begin position="1"/>
        <end position="65"/>
    </location>
</feature>
<evidence type="ECO:0000313" key="2">
    <source>
        <dbReference type="EMBL" id="QQP51198.1"/>
    </source>
</evidence>
<feature type="non-terminal residue" evidence="2">
    <location>
        <position position="65"/>
    </location>
</feature>
<evidence type="ECO:0000256" key="1">
    <source>
        <dbReference type="SAM" id="MobiDB-lite"/>
    </source>
</evidence>
<keyword evidence="3" id="KW-1185">Reference proteome</keyword>